<name>A0AB73UTG4_BACCE</name>
<keyword evidence="1" id="KW-0812">Transmembrane</keyword>
<accession>A0AB73UTG4</accession>
<feature type="transmembrane region" description="Helical" evidence="1">
    <location>
        <begin position="57"/>
        <end position="77"/>
    </location>
</feature>
<evidence type="ECO:0000313" key="3">
    <source>
        <dbReference type="Proteomes" id="UP000464780"/>
    </source>
</evidence>
<gene>
    <name evidence="2" type="ORF">C1N66_32295</name>
</gene>
<organism evidence="2 3">
    <name type="scientific">Bacillus cereus</name>
    <dbReference type="NCBI Taxonomy" id="1396"/>
    <lineage>
        <taxon>Bacteria</taxon>
        <taxon>Bacillati</taxon>
        <taxon>Bacillota</taxon>
        <taxon>Bacilli</taxon>
        <taxon>Bacillales</taxon>
        <taxon>Bacillaceae</taxon>
        <taxon>Bacillus</taxon>
        <taxon>Bacillus cereus group</taxon>
    </lineage>
</organism>
<dbReference type="Proteomes" id="UP000464780">
    <property type="component" value="Plasmid pSGAir0260_3"/>
</dbReference>
<dbReference type="RefSeq" id="WP_162281229.1">
    <property type="nucleotide sequence ID" value="NZ_CP028014.2"/>
</dbReference>
<proteinExistence type="predicted"/>
<feature type="transmembrane region" description="Helical" evidence="1">
    <location>
        <begin position="16"/>
        <end position="37"/>
    </location>
</feature>
<keyword evidence="1" id="KW-0472">Membrane</keyword>
<dbReference type="EMBL" id="CP028014">
    <property type="protein sequence ID" value="QHV47675.1"/>
    <property type="molecule type" value="Genomic_DNA"/>
</dbReference>
<keyword evidence="1" id="KW-1133">Transmembrane helix</keyword>
<evidence type="ECO:0000313" key="2">
    <source>
        <dbReference type="EMBL" id="QHV47675.1"/>
    </source>
</evidence>
<reference evidence="2 3" key="1">
    <citation type="submission" date="2018-03" db="EMBL/GenBank/DDBJ databases">
        <title>The complete genome of bacterial strain SGAir0260.</title>
        <authorList>
            <person name="Schuster S.C."/>
        </authorList>
    </citation>
    <scope>NUCLEOTIDE SEQUENCE [LARGE SCALE GENOMIC DNA]</scope>
    <source>
        <strain evidence="2 3">SGAir0260</strain>
        <plasmid evidence="2 3">pSGAir0260_3</plasmid>
    </source>
</reference>
<protein>
    <submittedName>
        <fullName evidence="2">Uncharacterized protein</fullName>
    </submittedName>
</protein>
<evidence type="ECO:0000256" key="1">
    <source>
        <dbReference type="SAM" id="Phobius"/>
    </source>
</evidence>
<sequence length="78" mass="9185">MGFIIECFKEFYNNPVGFYLIMALLTMLVLTVFYFMFMCMVSPERAYDFLGRLLRDLLPVVFLGAMFLVIGSFLYYAF</sequence>
<keyword evidence="2" id="KW-0614">Plasmid</keyword>
<geneLocation type="plasmid" evidence="2 3">
    <name>pSGAir0260_3</name>
</geneLocation>
<dbReference type="AlphaFoldDB" id="A0AB73UTG4"/>